<dbReference type="Proteomes" id="UP001168552">
    <property type="component" value="Unassembled WGS sequence"/>
</dbReference>
<protein>
    <submittedName>
        <fullName evidence="2">AMP-binding protein</fullName>
    </submittedName>
</protein>
<name>A0ABT8F4M6_9BACT</name>
<keyword evidence="3" id="KW-1185">Reference proteome</keyword>
<organism evidence="2 3">
    <name type="scientific">Shiella aurantiaca</name>
    <dbReference type="NCBI Taxonomy" id="3058365"/>
    <lineage>
        <taxon>Bacteria</taxon>
        <taxon>Pseudomonadati</taxon>
        <taxon>Bacteroidota</taxon>
        <taxon>Cytophagia</taxon>
        <taxon>Cytophagales</taxon>
        <taxon>Shiellaceae</taxon>
        <taxon>Shiella</taxon>
    </lineage>
</organism>
<accession>A0ABT8F4M6</accession>
<evidence type="ECO:0000313" key="3">
    <source>
        <dbReference type="Proteomes" id="UP001168552"/>
    </source>
</evidence>
<sequence>MALYSHPSATLQVQGQIWALQKPEQVLAIPIPAGLKEFLHQWLSGAASFVVHTSGSTGAPKPFTIKRSQMEASAQATNSFLGLGEGTRSLIALPTDFIGGKMMMVRGLMGGHTMRLVEPSLQPLNDSLVPFDFIALIPAQLQQIITQNKGSHLATCRAILIGGGAMSAEQIELAETLQAPVYATYGMTETVSHIALRRVNGAEKSPYFTAFEEVGLRVDERSCLAIKAAVTENEWIQTNDVVELIDSHRFQWLGRADFVINSGGLKLHPEQLEAALAQQLLAHGLALDFFFYGLQDATWGQKLALFVRNEGLGEETKQRIEEIAASTGERKQQAKTIVYCTEWILTPTGKVNRLETVKRNV</sequence>
<comment type="caution">
    <text evidence="2">The sequence shown here is derived from an EMBL/GenBank/DDBJ whole genome shotgun (WGS) entry which is preliminary data.</text>
</comment>
<dbReference type="InterPro" id="IPR020845">
    <property type="entry name" value="AMP-binding_CS"/>
</dbReference>
<dbReference type="PROSITE" id="PS00455">
    <property type="entry name" value="AMP_BINDING"/>
    <property type="match status" value="1"/>
</dbReference>
<dbReference type="PANTHER" id="PTHR43201">
    <property type="entry name" value="ACYL-COA SYNTHETASE"/>
    <property type="match status" value="1"/>
</dbReference>
<dbReference type="Gene3D" id="3.40.50.12780">
    <property type="entry name" value="N-terminal domain of ligase-like"/>
    <property type="match status" value="1"/>
</dbReference>
<dbReference type="Gene3D" id="3.30.300.30">
    <property type="match status" value="1"/>
</dbReference>
<dbReference type="PANTHER" id="PTHR43201:SF32">
    <property type="entry name" value="2-SUCCINYLBENZOATE--COA LIGASE, CHLOROPLASTIC_PEROXISOMAL"/>
    <property type="match status" value="1"/>
</dbReference>
<dbReference type="RefSeq" id="WP_320003875.1">
    <property type="nucleotide sequence ID" value="NZ_JAUHJS010000003.1"/>
</dbReference>
<evidence type="ECO:0000313" key="2">
    <source>
        <dbReference type="EMBL" id="MDN4165350.1"/>
    </source>
</evidence>
<dbReference type="InterPro" id="IPR000873">
    <property type="entry name" value="AMP-dep_synth/lig_dom"/>
</dbReference>
<dbReference type="EMBL" id="JAUHJS010000003">
    <property type="protein sequence ID" value="MDN4165350.1"/>
    <property type="molecule type" value="Genomic_DNA"/>
</dbReference>
<proteinExistence type="predicted"/>
<dbReference type="Pfam" id="PF00501">
    <property type="entry name" value="AMP-binding"/>
    <property type="match status" value="1"/>
</dbReference>
<reference evidence="2" key="1">
    <citation type="submission" date="2023-06" db="EMBL/GenBank/DDBJ databases">
        <title>Cytophagales bacterium Strain LB-30, isolated from soil.</title>
        <authorList>
            <person name="Liu B."/>
        </authorList>
    </citation>
    <scope>NUCLEOTIDE SEQUENCE</scope>
    <source>
        <strain evidence="2">LB-30</strain>
    </source>
</reference>
<dbReference type="SUPFAM" id="SSF56801">
    <property type="entry name" value="Acetyl-CoA synthetase-like"/>
    <property type="match status" value="1"/>
</dbReference>
<dbReference type="InterPro" id="IPR045851">
    <property type="entry name" value="AMP-bd_C_sf"/>
</dbReference>
<evidence type="ECO:0000259" key="1">
    <source>
        <dbReference type="Pfam" id="PF00501"/>
    </source>
</evidence>
<dbReference type="InterPro" id="IPR042099">
    <property type="entry name" value="ANL_N_sf"/>
</dbReference>
<gene>
    <name evidence="2" type="ORF">QWY31_07545</name>
</gene>
<feature type="domain" description="AMP-dependent synthetase/ligase" evidence="1">
    <location>
        <begin position="48"/>
        <end position="200"/>
    </location>
</feature>